<evidence type="ECO:0000256" key="8">
    <source>
        <dbReference type="ARBA" id="ARBA00058118"/>
    </source>
</evidence>
<dbReference type="InterPro" id="IPR008927">
    <property type="entry name" value="6-PGluconate_DH-like_C_sf"/>
</dbReference>
<gene>
    <name evidence="9 15" type="primary">proC</name>
    <name evidence="15" type="ORF">AN619_30060</name>
</gene>
<dbReference type="InterPro" id="IPR053790">
    <property type="entry name" value="P5CR-like_CS"/>
</dbReference>
<feature type="domain" description="Pyrroline-5-carboxylate reductase catalytic N-terminal" evidence="13">
    <location>
        <begin position="4"/>
        <end position="99"/>
    </location>
</feature>
<evidence type="ECO:0000256" key="5">
    <source>
        <dbReference type="ARBA" id="ARBA00022650"/>
    </source>
</evidence>
<comment type="similarity">
    <text evidence="2 9 12">Belongs to the pyrroline-5-carboxylate reductase family.</text>
</comment>
<dbReference type="FunFam" id="3.40.50.720:FF:000190">
    <property type="entry name" value="Pyrroline-5-carboxylate reductase"/>
    <property type="match status" value="1"/>
</dbReference>
<evidence type="ECO:0000256" key="11">
    <source>
        <dbReference type="PIRSR" id="PIRSR000193-1"/>
    </source>
</evidence>
<feature type="binding site" evidence="11">
    <location>
        <begin position="70"/>
        <end position="73"/>
    </location>
    <ligand>
        <name>NADP(+)</name>
        <dbReference type="ChEBI" id="CHEBI:58349"/>
    </ligand>
</feature>
<dbReference type="Pfam" id="PF14748">
    <property type="entry name" value="P5CR_dimer"/>
    <property type="match status" value="1"/>
</dbReference>
<keyword evidence="16" id="KW-1185">Reference proteome</keyword>
<evidence type="ECO:0000256" key="10">
    <source>
        <dbReference type="NCBIfam" id="TIGR00112"/>
    </source>
</evidence>
<evidence type="ECO:0000313" key="16">
    <source>
        <dbReference type="Proteomes" id="UP000070456"/>
    </source>
</evidence>
<dbReference type="InterPro" id="IPR036291">
    <property type="entry name" value="NAD(P)-bd_dom_sf"/>
</dbReference>
<dbReference type="UniPathway" id="UPA00098">
    <property type="reaction ID" value="UER00361"/>
</dbReference>
<name>A0A140KZD8_9FIRM</name>
<keyword evidence="6 9" id="KW-0521">NADP</keyword>
<dbReference type="PROSITE" id="PS00521">
    <property type="entry name" value="P5CR"/>
    <property type="match status" value="1"/>
</dbReference>
<accession>A0A140KZD8</accession>
<dbReference type="NCBIfam" id="TIGR00112">
    <property type="entry name" value="proC"/>
    <property type="match status" value="1"/>
</dbReference>
<comment type="subcellular location">
    <subcellularLocation>
        <location evidence="1 9">Cytoplasm</location>
    </subcellularLocation>
</comment>
<dbReference type="RefSeq" id="WP_068558078.1">
    <property type="nucleotide sequence ID" value="NZ_LOEE01000086.1"/>
</dbReference>
<keyword evidence="5 9" id="KW-0641">Proline biosynthesis</keyword>
<dbReference type="Pfam" id="PF03807">
    <property type="entry name" value="F420_oxidored"/>
    <property type="match status" value="1"/>
</dbReference>
<evidence type="ECO:0000256" key="7">
    <source>
        <dbReference type="ARBA" id="ARBA00023002"/>
    </source>
</evidence>
<dbReference type="AlphaFoldDB" id="A0A140KZD8"/>
<evidence type="ECO:0000259" key="13">
    <source>
        <dbReference type="Pfam" id="PF03807"/>
    </source>
</evidence>
<evidence type="ECO:0000256" key="4">
    <source>
        <dbReference type="ARBA" id="ARBA00022605"/>
    </source>
</evidence>
<comment type="function">
    <text evidence="8 9">Catalyzes the reduction of 1-pyrroline-5-carboxylate (PCA) to L-proline.</text>
</comment>
<feature type="domain" description="Pyrroline-5-carboxylate reductase dimerisation" evidence="14">
    <location>
        <begin position="162"/>
        <end position="264"/>
    </location>
</feature>
<dbReference type="PANTHER" id="PTHR11645">
    <property type="entry name" value="PYRROLINE-5-CARBOXYLATE REDUCTASE"/>
    <property type="match status" value="1"/>
</dbReference>
<evidence type="ECO:0000256" key="6">
    <source>
        <dbReference type="ARBA" id="ARBA00022857"/>
    </source>
</evidence>
<keyword evidence="4 9" id="KW-0028">Amino-acid biosynthesis</keyword>
<dbReference type="SUPFAM" id="SSF48179">
    <property type="entry name" value="6-phosphogluconate dehydrogenase C-terminal domain-like"/>
    <property type="match status" value="1"/>
</dbReference>
<dbReference type="Proteomes" id="UP000070456">
    <property type="component" value="Unassembled WGS sequence"/>
</dbReference>
<evidence type="ECO:0000256" key="1">
    <source>
        <dbReference type="ARBA" id="ARBA00004496"/>
    </source>
</evidence>
<dbReference type="PIRSF" id="PIRSF000193">
    <property type="entry name" value="Pyrrol-5-carb_rd"/>
    <property type="match status" value="1"/>
</dbReference>
<dbReference type="EC" id="1.5.1.2" evidence="9 10"/>
<comment type="catalytic activity">
    <reaction evidence="9 12">
        <text>L-proline + NADP(+) = (S)-1-pyrroline-5-carboxylate + NADPH + 2 H(+)</text>
        <dbReference type="Rhea" id="RHEA:14109"/>
        <dbReference type="ChEBI" id="CHEBI:15378"/>
        <dbReference type="ChEBI" id="CHEBI:17388"/>
        <dbReference type="ChEBI" id="CHEBI:57783"/>
        <dbReference type="ChEBI" id="CHEBI:58349"/>
        <dbReference type="ChEBI" id="CHEBI:60039"/>
        <dbReference type="EC" id="1.5.1.2"/>
    </reaction>
</comment>
<dbReference type="GO" id="GO:0005737">
    <property type="term" value="C:cytoplasm"/>
    <property type="evidence" value="ECO:0007669"/>
    <property type="project" value="UniProtKB-SubCell"/>
</dbReference>
<evidence type="ECO:0000256" key="12">
    <source>
        <dbReference type="RuleBase" id="RU003903"/>
    </source>
</evidence>
<comment type="pathway">
    <text evidence="9 12">Amino-acid biosynthesis; L-proline biosynthesis; L-proline from L-glutamate 5-semialdehyde: step 1/1.</text>
</comment>
<dbReference type="PANTHER" id="PTHR11645:SF0">
    <property type="entry name" value="PYRROLINE-5-CARBOXYLATE REDUCTASE 3"/>
    <property type="match status" value="1"/>
</dbReference>
<dbReference type="InterPro" id="IPR000304">
    <property type="entry name" value="Pyrroline-COOH_reductase"/>
</dbReference>
<dbReference type="Gene3D" id="1.10.3730.10">
    <property type="entry name" value="ProC C-terminal domain-like"/>
    <property type="match status" value="1"/>
</dbReference>
<keyword evidence="7 9" id="KW-0560">Oxidoreductase</keyword>
<dbReference type="SUPFAM" id="SSF51735">
    <property type="entry name" value="NAD(P)-binding Rossmann-fold domains"/>
    <property type="match status" value="1"/>
</dbReference>
<dbReference type="GO" id="GO:0004735">
    <property type="term" value="F:pyrroline-5-carboxylate reductase activity"/>
    <property type="evidence" value="ECO:0007669"/>
    <property type="project" value="UniProtKB-UniRule"/>
</dbReference>
<keyword evidence="3 9" id="KW-0963">Cytoplasm</keyword>
<organism evidence="15 16">
    <name type="scientific">Thermotalea metallivorans</name>
    <dbReference type="NCBI Taxonomy" id="520762"/>
    <lineage>
        <taxon>Bacteria</taxon>
        <taxon>Bacillati</taxon>
        <taxon>Bacillota</taxon>
        <taxon>Clostridia</taxon>
        <taxon>Peptostreptococcales</taxon>
        <taxon>Thermotaleaceae</taxon>
        <taxon>Thermotalea</taxon>
    </lineage>
</organism>
<dbReference type="Gene3D" id="3.40.50.720">
    <property type="entry name" value="NAD(P)-binding Rossmann-like Domain"/>
    <property type="match status" value="1"/>
</dbReference>
<dbReference type="PATRIC" id="fig|520762.4.peg.3312"/>
<dbReference type="GO" id="GO:0055129">
    <property type="term" value="P:L-proline biosynthetic process"/>
    <property type="evidence" value="ECO:0007669"/>
    <property type="project" value="UniProtKB-UniRule"/>
</dbReference>
<proteinExistence type="inferred from homology"/>
<reference evidence="15 16" key="1">
    <citation type="submission" date="2015-12" db="EMBL/GenBank/DDBJ databases">
        <title>Draft genome sequence of the thermoanaerobe Thermotalea metallivorans, an isolate from the runoff channel of the Great Artesian Basin, Australia.</title>
        <authorList>
            <person name="Patel B.K."/>
        </authorList>
    </citation>
    <scope>NUCLEOTIDE SEQUENCE [LARGE SCALE GENOMIC DNA]</scope>
    <source>
        <strain evidence="15 16">B2-1</strain>
    </source>
</reference>
<evidence type="ECO:0000313" key="15">
    <source>
        <dbReference type="EMBL" id="KXG73663.1"/>
    </source>
</evidence>
<protein>
    <recommendedName>
        <fullName evidence="9 10">Pyrroline-5-carboxylate reductase</fullName>
        <shortName evidence="9">P5C reductase</shortName>
        <shortName evidence="9">P5CR</shortName>
        <ecNumber evidence="9 10">1.5.1.2</ecNumber>
    </recommendedName>
    <alternativeName>
        <fullName evidence="9">PCA reductase</fullName>
    </alternativeName>
</protein>
<evidence type="ECO:0000256" key="3">
    <source>
        <dbReference type="ARBA" id="ARBA00022490"/>
    </source>
</evidence>
<evidence type="ECO:0000259" key="14">
    <source>
        <dbReference type="Pfam" id="PF14748"/>
    </source>
</evidence>
<evidence type="ECO:0000256" key="9">
    <source>
        <dbReference type="HAMAP-Rule" id="MF_01925"/>
    </source>
</evidence>
<dbReference type="OrthoDB" id="9805754at2"/>
<dbReference type="EMBL" id="LOEE01000086">
    <property type="protein sequence ID" value="KXG73663.1"/>
    <property type="molecule type" value="Genomic_DNA"/>
</dbReference>
<evidence type="ECO:0000256" key="2">
    <source>
        <dbReference type="ARBA" id="ARBA00005525"/>
    </source>
</evidence>
<sequence length="273" mass="29983">MNYKIGFIGAGNMAYAMINGLINNFPDICKDIYISNRTMDKAKSLSEEFGVSTALNHRDLAKKCNIIILAVKPMIYKEVLREIQDVITEDHILISLAAGIQIKYIEQFFEKPVKVVRTMPNTPVLVGAGMTAVTPNRQVTKEELDFVLSIFESIGKVDVIDENLMDIVPAISGSSPAYVYMFIEALADGGVLHGLSREKAYKYAAQAVLGAAKMVLEKEKHPGELKDMVCSPAGATIEAVYSLEKSNFRGAIIQAMNECTAKVKLLGQMANRL</sequence>
<dbReference type="HAMAP" id="MF_01925">
    <property type="entry name" value="P5C_reductase"/>
    <property type="match status" value="1"/>
</dbReference>
<dbReference type="STRING" id="520762.AN619_30060"/>
<dbReference type="InterPro" id="IPR028939">
    <property type="entry name" value="P5C_Rdtase_cat_N"/>
</dbReference>
<comment type="caution">
    <text evidence="15">The sequence shown here is derived from an EMBL/GenBank/DDBJ whole genome shotgun (WGS) entry which is preliminary data.</text>
</comment>
<dbReference type="FunFam" id="1.10.3730.10:FF:000001">
    <property type="entry name" value="Pyrroline-5-carboxylate reductase"/>
    <property type="match status" value="1"/>
</dbReference>
<feature type="binding site" evidence="11">
    <location>
        <begin position="8"/>
        <end position="13"/>
    </location>
    <ligand>
        <name>NADP(+)</name>
        <dbReference type="ChEBI" id="CHEBI:58349"/>
    </ligand>
</feature>
<dbReference type="InterPro" id="IPR029036">
    <property type="entry name" value="P5CR_dimer"/>
</dbReference>
<comment type="catalytic activity">
    <reaction evidence="9">
        <text>L-proline + NAD(+) = (S)-1-pyrroline-5-carboxylate + NADH + 2 H(+)</text>
        <dbReference type="Rhea" id="RHEA:14105"/>
        <dbReference type="ChEBI" id="CHEBI:15378"/>
        <dbReference type="ChEBI" id="CHEBI:17388"/>
        <dbReference type="ChEBI" id="CHEBI:57540"/>
        <dbReference type="ChEBI" id="CHEBI:57945"/>
        <dbReference type="ChEBI" id="CHEBI:60039"/>
        <dbReference type="EC" id="1.5.1.2"/>
    </reaction>
</comment>